<name>A0A1I7XES3_HETBA</name>
<evidence type="ECO:0000313" key="1">
    <source>
        <dbReference type="Proteomes" id="UP000095283"/>
    </source>
</evidence>
<proteinExistence type="predicted"/>
<sequence>MILKRNRADSLSFRLCRRSARYFSYKPTNQWCLAISEYTTWWIIPTRVIFSGFISRYANDGEDDCARGQPMLIEGRHGHS</sequence>
<organism evidence="1 2">
    <name type="scientific">Heterorhabditis bacteriophora</name>
    <name type="common">Entomopathogenic nematode worm</name>
    <dbReference type="NCBI Taxonomy" id="37862"/>
    <lineage>
        <taxon>Eukaryota</taxon>
        <taxon>Metazoa</taxon>
        <taxon>Ecdysozoa</taxon>
        <taxon>Nematoda</taxon>
        <taxon>Chromadorea</taxon>
        <taxon>Rhabditida</taxon>
        <taxon>Rhabditina</taxon>
        <taxon>Rhabditomorpha</taxon>
        <taxon>Strongyloidea</taxon>
        <taxon>Heterorhabditidae</taxon>
        <taxon>Heterorhabditis</taxon>
    </lineage>
</organism>
<dbReference type="AlphaFoldDB" id="A0A1I7XES3"/>
<reference evidence="2" key="1">
    <citation type="submission" date="2016-11" db="UniProtKB">
        <authorList>
            <consortium name="WormBaseParasite"/>
        </authorList>
    </citation>
    <scope>IDENTIFICATION</scope>
</reference>
<evidence type="ECO:0000313" key="2">
    <source>
        <dbReference type="WBParaSite" id="Hba_16034"/>
    </source>
</evidence>
<keyword evidence="1" id="KW-1185">Reference proteome</keyword>
<protein>
    <submittedName>
        <fullName evidence="2">Uncharacterized protein</fullName>
    </submittedName>
</protein>
<dbReference type="WBParaSite" id="Hba_16034">
    <property type="protein sequence ID" value="Hba_16034"/>
    <property type="gene ID" value="Hba_16034"/>
</dbReference>
<dbReference type="Proteomes" id="UP000095283">
    <property type="component" value="Unplaced"/>
</dbReference>
<accession>A0A1I7XES3</accession>